<keyword evidence="1" id="KW-0472">Membrane</keyword>
<feature type="transmembrane region" description="Helical" evidence="1">
    <location>
        <begin position="161"/>
        <end position="178"/>
    </location>
</feature>
<keyword evidence="1" id="KW-1133">Transmembrane helix</keyword>
<gene>
    <name evidence="2" type="ORF">PKOR_20380</name>
</gene>
<proteinExistence type="predicted"/>
<dbReference type="PATRIC" id="fig|400092.3.peg.4472"/>
<dbReference type="EMBL" id="CP009621">
    <property type="protein sequence ID" value="AKD05004.1"/>
    <property type="molecule type" value="Genomic_DNA"/>
</dbReference>
<feature type="transmembrane region" description="Helical" evidence="1">
    <location>
        <begin position="111"/>
        <end position="131"/>
    </location>
</feature>
<dbReference type="OrthoDB" id="1120881at2"/>
<name>A0A0E3ZGK6_9BACT</name>
<sequence>MNHQQDQLEALHEIRNIMDRSSRFISLSGLSGLSAGVTALAGAAVVKWYFSQHNINYYNNLGSKLSQDNIVFILTVAAAVLILGFCAALYFTVRNTRKKNHRIWDNQSRRLLLNLAIPLATGGAFCAILIYHNILYLVAPAMLVFYGLALLNGSKYTLGDIRYLGIFEVILGLFASIFVSYGLILWTVGFGMLHIVYGALVYFKYER</sequence>
<evidence type="ECO:0000313" key="2">
    <source>
        <dbReference type="EMBL" id="AKD05004.1"/>
    </source>
</evidence>
<evidence type="ECO:0000256" key="1">
    <source>
        <dbReference type="SAM" id="Phobius"/>
    </source>
</evidence>
<organism evidence="2 3">
    <name type="scientific">Pontibacter korlensis</name>
    <dbReference type="NCBI Taxonomy" id="400092"/>
    <lineage>
        <taxon>Bacteria</taxon>
        <taxon>Pseudomonadati</taxon>
        <taxon>Bacteroidota</taxon>
        <taxon>Cytophagia</taxon>
        <taxon>Cytophagales</taxon>
        <taxon>Hymenobacteraceae</taxon>
        <taxon>Pontibacter</taxon>
    </lineage>
</organism>
<feature type="transmembrane region" description="Helical" evidence="1">
    <location>
        <begin position="24"/>
        <end position="50"/>
    </location>
</feature>
<dbReference type="HOGENOM" id="CLU_091995_0_0_10"/>
<accession>A0A0E3ZGK6</accession>
<feature type="transmembrane region" description="Helical" evidence="1">
    <location>
        <begin position="70"/>
        <end position="91"/>
    </location>
</feature>
<dbReference type="Proteomes" id="UP000033109">
    <property type="component" value="Chromosome"/>
</dbReference>
<protein>
    <submittedName>
        <fullName evidence="2">Membrane protein</fullName>
    </submittedName>
</protein>
<dbReference type="STRING" id="400092.PKOR_20380"/>
<keyword evidence="3" id="KW-1185">Reference proteome</keyword>
<reference evidence="2 3" key="1">
    <citation type="journal article" date="2015" name="Sci. Rep.">
        <title>Unraveling adaptation of Pontibacter korlensis to radiation and infertility in desert through complete genome and comparative transcriptomic analysis.</title>
        <authorList>
            <person name="Dai J."/>
            <person name="Dai W."/>
            <person name="Qiu C."/>
            <person name="Yang Z."/>
            <person name="Zhang Y."/>
            <person name="Zhou M."/>
            <person name="Zhang L."/>
            <person name="Fang C."/>
            <person name="Gao Q."/>
            <person name="Yang Q."/>
            <person name="Li X."/>
            <person name="Wang Z."/>
            <person name="Wang Z."/>
            <person name="Jia Z."/>
            <person name="Chen X."/>
        </authorList>
    </citation>
    <scope>NUCLEOTIDE SEQUENCE [LARGE SCALE GENOMIC DNA]</scope>
    <source>
        <strain evidence="2 3">X14-1T</strain>
    </source>
</reference>
<dbReference type="KEGG" id="pko:PKOR_20380"/>
<dbReference type="RefSeq" id="WP_046313127.1">
    <property type="nucleotide sequence ID" value="NZ_CBCSCY010000039.1"/>
</dbReference>
<keyword evidence="1" id="KW-0812">Transmembrane</keyword>
<dbReference type="AlphaFoldDB" id="A0A0E3ZGK6"/>
<evidence type="ECO:0000313" key="3">
    <source>
        <dbReference type="Proteomes" id="UP000033109"/>
    </source>
</evidence>
<feature type="transmembrane region" description="Helical" evidence="1">
    <location>
        <begin position="184"/>
        <end position="203"/>
    </location>
</feature>
<feature type="transmembrane region" description="Helical" evidence="1">
    <location>
        <begin position="137"/>
        <end position="154"/>
    </location>
</feature>